<gene>
    <name evidence="1" type="ORF">DFR42_11240</name>
</gene>
<accession>A0A318J3K7</accession>
<proteinExistence type="predicted"/>
<reference evidence="1 2" key="1">
    <citation type="submission" date="2018-05" db="EMBL/GenBank/DDBJ databases">
        <title>Genomic Encyclopedia of Type Strains, Phase IV (KMG-IV): sequencing the most valuable type-strain genomes for metagenomic binning, comparative biology and taxonomic classification.</title>
        <authorList>
            <person name="Goeker M."/>
        </authorList>
    </citation>
    <scope>NUCLEOTIDE SEQUENCE [LARGE SCALE GENOMIC DNA]</scope>
    <source>
        <strain evidence="1 2">DSM 19792</strain>
    </source>
</reference>
<dbReference type="AlphaFoldDB" id="A0A318J3K7"/>
<evidence type="ECO:0000313" key="2">
    <source>
        <dbReference type="Proteomes" id="UP000247792"/>
    </source>
</evidence>
<keyword evidence="2" id="KW-1185">Reference proteome</keyword>
<dbReference type="Proteomes" id="UP000247792">
    <property type="component" value="Unassembled WGS sequence"/>
</dbReference>
<dbReference type="EMBL" id="QJKB01000012">
    <property type="protein sequence ID" value="PXX38528.1"/>
    <property type="molecule type" value="Genomic_DNA"/>
</dbReference>
<organism evidence="1 2">
    <name type="scientific">Undibacterium pigrum</name>
    <dbReference type="NCBI Taxonomy" id="401470"/>
    <lineage>
        <taxon>Bacteria</taxon>
        <taxon>Pseudomonadati</taxon>
        <taxon>Pseudomonadota</taxon>
        <taxon>Betaproteobacteria</taxon>
        <taxon>Burkholderiales</taxon>
        <taxon>Oxalobacteraceae</taxon>
        <taxon>Undibacterium</taxon>
    </lineage>
</organism>
<comment type="caution">
    <text evidence="1">The sequence shown here is derived from an EMBL/GenBank/DDBJ whole genome shotgun (WGS) entry which is preliminary data.</text>
</comment>
<evidence type="ECO:0000313" key="1">
    <source>
        <dbReference type="EMBL" id="PXX38528.1"/>
    </source>
</evidence>
<protein>
    <submittedName>
        <fullName evidence="1">Uncharacterized protein</fullName>
    </submittedName>
</protein>
<name>A0A318J3K7_9BURK</name>
<sequence length="107" mass="12501">MNLPLQKKTSNREIFQILENADRASAVAIIMARAEVKLFRHYLARWTDVSNSSILDWIAFSFLQLRIFFTCQKLIALAPLYDPEHLDKISFFELENKLVKVIFNPVD</sequence>